<dbReference type="PANTHER" id="PTHR22916">
    <property type="entry name" value="GLYCOSYLTRANSFERASE"/>
    <property type="match status" value="1"/>
</dbReference>
<protein>
    <submittedName>
        <fullName evidence="2">Glycosyltransferase family 2 protein</fullName>
        <ecNumber evidence="2">2.4.-.-</ecNumber>
    </submittedName>
</protein>
<dbReference type="Proteomes" id="UP001549773">
    <property type="component" value="Unassembled WGS sequence"/>
</dbReference>
<dbReference type="PROSITE" id="PS50829">
    <property type="entry name" value="GYF"/>
    <property type="match status" value="1"/>
</dbReference>
<gene>
    <name evidence="2" type="ORF">ABXZ32_05275</name>
</gene>
<dbReference type="InterPro" id="IPR003169">
    <property type="entry name" value="GYF"/>
</dbReference>
<dbReference type="EC" id="2.4.-.-" evidence="2"/>
<keyword evidence="3" id="KW-1185">Reference proteome</keyword>
<dbReference type="InterPro" id="IPR029044">
    <property type="entry name" value="Nucleotide-diphossugar_trans"/>
</dbReference>
<evidence type="ECO:0000313" key="2">
    <source>
        <dbReference type="EMBL" id="MET7028792.1"/>
    </source>
</evidence>
<evidence type="ECO:0000259" key="1">
    <source>
        <dbReference type="PROSITE" id="PS50829"/>
    </source>
</evidence>
<keyword evidence="2" id="KW-0808">Transferase</keyword>
<proteinExistence type="predicted"/>
<dbReference type="RefSeq" id="WP_354617624.1">
    <property type="nucleotide sequence ID" value="NZ_JBEWYP010000002.1"/>
</dbReference>
<comment type="caution">
    <text evidence="2">The sequence shown here is derived from an EMBL/GenBank/DDBJ whole genome shotgun (WGS) entry which is preliminary data.</text>
</comment>
<dbReference type="PANTHER" id="PTHR22916:SF3">
    <property type="entry name" value="UDP-GLCNAC:BETAGAL BETA-1,3-N-ACETYLGLUCOSAMINYLTRANSFERASE-LIKE PROTEIN 1"/>
    <property type="match status" value="1"/>
</dbReference>
<reference evidence="2 3" key="1">
    <citation type="submission" date="2024-07" db="EMBL/GenBank/DDBJ databases">
        <title>The genome sequence of type strain Sediminicola luteus GDMCC 1.2596T.</title>
        <authorList>
            <person name="Liu Y."/>
        </authorList>
    </citation>
    <scope>NUCLEOTIDE SEQUENCE [LARGE SCALE GENOMIC DNA]</scope>
    <source>
        <strain evidence="2 3">GDMCC 1.2596</strain>
    </source>
</reference>
<organism evidence="2 3">
    <name type="scientific">Sediminicola luteus</name>
    <dbReference type="NCBI Taxonomy" id="319238"/>
    <lineage>
        <taxon>Bacteria</taxon>
        <taxon>Pseudomonadati</taxon>
        <taxon>Bacteroidota</taxon>
        <taxon>Flavobacteriia</taxon>
        <taxon>Flavobacteriales</taxon>
        <taxon>Flavobacteriaceae</taxon>
        <taxon>Sediminicola</taxon>
    </lineage>
</organism>
<dbReference type="SUPFAM" id="SSF53448">
    <property type="entry name" value="Nucleotide-diphospho-sugar transferases"/>
    <property type="match status" value="1"/>
</dbReference>
<dbReference type="EMBL" id="JBEWYP010000002">
    <property type="protein sequence ID" value="MET7028792.1"/>
    <property type="molecule type" value="Genomic_DNA"/>
</dbReference>
<evidence type="ECO:0000313" key="3">
    <source>
        <dbReference type="Proteomes" id="UP001549773"/>
    </source>
</evidence>
<sequence>MTPKVSIVTPTYNSEKYIEETIKSVLNQSYTNWEIIIIDDKSSDNTSEIVKAYQLKDTRIYFFQLQENSGSAIARNTGIERATGDFLTFLDADDIWMPNFIEVSINVSTKKKCPFVFSSYKRFDENLNPLLKDFIVPDKVTYTDILKSNPISCLTAFINIKQLGKKYMPNLRKRQDFGLWLQYLKDIDFALGIKEPLAIYRIRKSSLSRNKRSLIKYQWLFYYKIEKLNFFYSVYYLVNWMVRGYFKYRS</sequence>
<dbReference type="Gene3D" id="3.90.550.10">
    <property type="entry name" value="Spore Coat Polysaccharide Biosynthesis Protein SpsA, Chain A"/>
    <property type="match status" value="1"/>
</dbReference>
<dbReference type="Pfam" id="PF00535">
    <property type="entry name" value="Glycos_transf_2"/>
    <property type="match status" value="1"/>
</dbReference>
<dbReference type="CDD" id="cd00761">
    <property type="entry name" value="Glyco_tranf_GTA_type"/>
    <property type="match status" value="1"/>
</dbReference>
<dbReference type="GO" id="GO:0016757">
    <property type="term" value="F:glycosyltransferase activity"/>
    <property type="evidence" value="ECO:0007669"/>
    <property type="project" value="UniProtKB-KW"/>
</dbReference>
<dbReference type="InterPro" id="IPR001173">
    <property type="entry name" value="Glyco_trans_2-like"/>
</dbReference>
<feature type="domain" description="GYF" evidence="1">
    <location>
        <begin position="216"/>
        <end position="250"/>
    </location>
</feature>
<name>A0ABV2TU44_9FLAO</name>
<keyword evidence="2" id="KW-0328">Glycosyltransferase</keyword>
<accession>A0ABV2TU44</accession>